<feature type="signal peptide" evidence="1">
    <location>
        <begin position="1"/>
        <end position="21"/>
    </location>
</feature>
<feature type="chain" id="PRO_5020905572" description="DUF4861 domain-containing protein" evidence="1">
    <location>
        <begin position="22"/>
        <end position="438"/>
    </location>
</feature>
<evidence type="ECO:0000313" key="3">
    <source>
        <dbReference type="Proteomes" id="UP000310406"/>
    </source>
</evidence>
<evidence type="ECO:0008006" key="4">
    <source>
        <dbReference type="Google" id="ProtNLM"/>
    </source>
</evidence>
<dbReference type="OrthoDB" id="1405718at2"/>
<protein>
    <recommendedName>
        <fullName evidence="4">DUF4861 domain-containing protein</fullName>
    </recommendedName>
</protein>
<sequence>MKTTLFFASLFCMAFGLQLHAQTLKVGFGTDKIDVTRTKKDVYVPLTLKMESPETTKEVLEQYQVEIKVDESNTDILPSGYQLYFEKADLSSLGKGHEILLRITGDSIADRQRRLMLQIKVSPKDSSAQALTNTAEHQKLEILLNSYQEALDGYKYLAYVGTNFDLVEGIRAKDLFFATNVYDRPKAGDNGNVGFYLSLYGNRAFTQTDSSGTIRREVRFEALTDTTSQRITISDYYANKWVTDNIGAHISPLIKLGLFRSNHPDRKIDFYYAPSIEFVYRRTTLSFIDLERETRDTMALDLSREEAILDYTGGKSTTINPPPPLYTRVYNEYAFNLGILGVFLSLENEKISVRVHGSIGYASNYDRVLEEGLRTSEIRQRSDIFFSGRAWVTDAKSGITLQAEVTNSAINPRPFFVATLSKAFNFKKIGEFFQPIVQ</sequence>
<keyword evidence="3" id="KW-1185">Reference proteome</keyword>
<dbReference type="Proteomes" id="UP000310406">
    <property type="component" value="Unassembled WGS sequence"/>
</dbReference>
<evidence type="ECO:0000256" key="1">
    <source>
        <dbReference type="SAM" id="SignalP"/>
    </source>
</evidence>
<gene>
    <name evidence="2" type="ORF">EZV76_12865</name>
</gene>
<dbReference type="EMBL" id="SNTZ01000008">
    <property type="protein sequence ID" value="THV58165.1"/>
    <property type="molecule type" value="Genomic_DNA"/>
</dbReference>
<evidence type="ECO:0000313" key="2">
    <source>
        <dbReference type="EMBL" id="THV58165.1"/>
    </source>
</evidence>
<dbReference type="RefSeq" id="WP_136566974.1">
    <property type="nucleotide sequence ID" value="NZ_SNTZ01000008.1"/>
</dbReference>
<reference evidence="2 3" key="1">
    <citation type="submission" date="2019-03" db="EMBL/GenBank/DDBJ databases">
        <title>Muricauda SCR12 sp.nov, a marine bacterium isolated from Pacific Ocean:the Okinawa trough.</title>
        <authorList>
            <person name="Liu L."/>
        </authorList>
    </citation>
    <scope>NUCLEOTIDE SEQUENCE [LARGE SCALE GENOMIC DNA]</scope>
    <source>
        <strain evidence="2 3">SCR12</strain>
    </source>
</reference>
<accession>A0A4S8RML6</accession>
<name>A0A4S8RML6_9FLAO</name>
<comment type="caution">
    <text evidence="2">The sequence shown here is derived from an EMBL/GenBank/DDBJ whole genome shotgun (WGS) entry which is preliminary data.</text>
</comment>
<keyword evidence="1" id="KW-0732">Signal</keyword>
<dbReference type="AlphaFoldDB" id="A0A4S8RML6"/>
<proteinExistence type="predicted"/>
<organism evidence="2 3">
    <name type="scientific">Flagellimonas alvinocaridis</name>
    <dbReference type="NCBI Taxonomy" id="2530200"/>
    <lineage>
        <taxon>Bacteria</taxon>
        <taxon>Pseudomonadati</taxon>
        <taxon>Bacteroidota</taxon>
        <taxon>Flavobacteriia</taxon>
        <taxon>Flavobacteriales</taxon>
        <taxon>Flavobacteriaceae</taxon>
        <taxon>Flagellimonas</taxon>
    </lineage>
</organism>